<evidence type="ECO:0000313" key="1">
    <source>
        <dbReference type="EMBL" id="MFC6237497.1"/>
    </source>
</evidence>
<keyword evidence="2" id="KW-1185">Reference proteome</keyword>
<dbReference type="Proteomes" id="UP001596138">
    <property type="component" value="Unassembled WGS sequence"/>
</dbReference>
<evidence type="ECO:0000313" key="2">
    <source>
        <dbReference type="Proteomes" id="UP001596138"/>
    </source>
</evidence>
<gene>
    <name evidence="1" type="ORF">ACFQGU_06380</name>
</gene>
<proteinExistence type="predicted"/>
<comment type="caution">
    <text evidence="1">The sequence shown here is derived from an EMBL/GenBank/DDBJ whole genome shotgun (WGS) entry which is preliminary data.</text>
</comment>
<dbReference type="RefSeq" id="WP_386764847.1">
    <property type="nucleotide sequence ID" value="NZ_JBHSTI010000008.1"/>
</dbReference>
<accession>A0ABW1SYK1</accession>
<reference evidence="2" key="1">
    <citation type="journal article" date="2019" name="Int. J. Syst. Evol. Microbiol.">
        <title>The Global Catalogue of Microorganisms (GCM) 10K type strain sequencing project: providing services to taxonomists for standard genome sequencing and annotation.</title>
        <authorList>
            <consortium name="The Broad Institute Genomics Platform"/>
            <consortium name="The Broad Institute Genome Sequencing Center for Infectious Disease"/>
            <person name="Wu L."/>
            <person name="Ma J."/>
        </authorList>
    </citation>
    <scope>NUCLEOTIDE SEQUENCE [LARGE SCALE GENOMIC DNA]</scope>
    <source>
        <strain evidence="2">CGMCC 4.7317</strain>
    </source>
</reference>
<dbReference type="EMBL" id="JBHSTI010000008">
    <property type="protein sequence ID" value="MFC6237497.1"/>
    <property type="molecule type" value="Genomic_DNA"/>
</dbReference>
<protein>
    <submittedName>
        <fullName evidence="1">Uncharacterized protein</fullName>
    </submittedName>
</protein>
<organism evidence="1 2">
    <name type="scientific">Longivirga aurantiaca</name>
    <dbReference type="NCBI Taxonomy" id="1837743"/>
    <lineage>
        <taxon>Bacteria</taxon>
        <taxon>Bacillati</taxon>
        <taxon>Actinomycetota</taxon>
        <taxon>Actinomycetes</taxon>
        <taxon>Sporichthyales</taxon>
        <taxon>Sporichthyaceae</taxon>
        <taxon>Longivirga</taxon>
    </lineage>
</organism>
<sequence>MKDLRCLFGMHDNNVRTNDLGDRYLVCSRCSKETYPNGIAGGGIVPY</sequence>
<name>A0ABW1SYK1_9ACTN</name>